<dbReference type="RefSeq" id="XP_007833789.1">
    <property type="nucleotide sequence ID" value="XM_007835598.1"/>
</dbReference>
<dbReference type="STRING" id="1229662.W3X7I1"/>
<dbReference type="HOGENOM" id="CLU_000631_11_0_1"/>
<dbReference type="Gene3D" id="3.20.20.80">
    <property type="entry name" value="Glycosidases"/>
    <property type="match status" value="2"/>
</dbReference>
<comment type="similarity">
    <text evidence="2 8">Belongs to the glycosyl hydrolase 31 family.</text>
</comment>
<dbReference type="OrthoDB" id="5839090at2759"/>
<dbReference type="Pfam" id="PF01055">
    <property type="entry name" value="Glyco_hydro_31_2nd"/>
    <property type="match status" value="1"/>
</dbReference>
<comment type="catalytic activity">
    <reaction evidence="1">
        <text>Hydrolysis of terminal, non-reducing (1-&gt;4)-linked alpha-D-glucose residues with release of alpha-D-glucose.</text>
        <dbReference type="EC" id="3.2.1.20"/>
    </reaction>
</comment>
<dbReference type="InterPro" id="IPR013780">
    <property type="entry name" value="Glyco_hydro_b"/>
</dbReference>
<dbReference type="Proteomes" id="UP000030651">
    <property type="component" value="Unassembled WGS sequence"/>
</dbReference>
<evidence type="ECO:0000256" key="5">
    <source>
        <dbReference type="ARBA" id="ARBA00022801"/>
    </source>
</evidence>
<dbReference type="OMA" id="PYVINHD"/>
<evidence type="ECO:0000256" key="6">
    <source>
        <dbReference type="ARBA" id="ARBA00023180"/>
    </source>
</evidence>
<dbReference type="CDD" id="cd14752">
    <property type="entry name" value="GH31_N"/>
    <property type="match status" value="1"/>
</dbReference>
<dbReference type="InterPro" id="IPR030459">
    <property type="entry name" value="Glyco_hydro_31_CS"/>
</dbReference>
<evidence type="ECO:0000259" key="10">
    <source>
        <dbReference type="Pfam" id="PF01055"/>
    </source>
</evidence>
<keyword evidence="4 9" id="KW-0732">Signal</keyword>
<dbReference type="Gene3D" id="2.60.40.1760">
    <property type="entry name" value="glycosyl hydrolase (family 31)"/>
    <property type="match status" value="1"/>
</dbReference>
<evidence type="ECO:0000259" key="11">
    <source>
        <dbReference type="Pfam" id="PF21365"/>
    </source>
</evidence>
<reference evidence="13" key="1">
    <citation type="journal article" date="2015" name="BMC Genomics">
        <title>Genomic and transcriptomic analysis of the endophytic fungus Pestalotiopsis fici reveals its lifestyle and high potential for synthesis of natural products.</title>
        <authorList>
            <person name="Wang X."/>
            <person name="Zhang X."/>
            <person name="Liu L."/>
            <person name="Xiang M."/>
            <person name="Wang W."/>
            <person name="Sun X."/>
            <person name="Che Y."/>
            <person name="Guo L."/>
            <person name="Liu G."/>
            <person name="Guo L."/>
            <person name="Wang C."/>
            <person name="Yin W.B."/>
            <person name="Stadler M."/>
            <person name="Zhang X."/>
            <person name="Liu X."/>
        </authorList>
    </citation>
    <scope>NUCLEOTIDE SEQUENCE [LARGE SCALE GENOMIC DNA]</scope>
    <source>
        <strain evidence="13">W106-1 / CGMCC3.15140</strain>
    </source>
</reference>
<keyword evidence="13" id="KW-1185">Reference proteome</keyword>
<dbReference type="Pfam" id="PF21365">
    <property type="entry name" value="Glyco_hydro_31_3rd"/>
    <property type="match status" value="1"/>
</dbReference>
<evidence type="ECO:0000256" key="2">
    <source>
        <dbReference type="ARBA" id="ARBA00007806"/>
    </source>
</evidence>
<accession>W3X7I1</accession>
<evidence type="ECO:0000313" key="12">
    <source>
        <dbReference type="EMBL" id="ETS82015.1"/>
    </source>
</evidence>
<evidence type="ECO:0000256" key="9">
    <source>
        <dbReference type="SAM" id="SignalP"/>
    </source>
</evidence>
<dbReference type="PROSITE" id="PS00129">
    <property type="entry name" value="GLYCOSYL_HYDROL_F31_1"/>
    <property type="match status" value="1"/>
</dbReference>
<feature type="domain" description="Glycosyl hydrolase family 31 C-terminal" evidence="11">
    <location>
        <begin position="761"/>
        <end position="854"/>
    </location>
</feature>
<keyword evidence="7 8" id="KW-0326">Glycosidase</keyword>
<dbReference type="PANTHER" id="PTHR22762:SF133">
    <property type="entry name" value="P-TYPE DOMAIN-CONTAINING PROTEIN"/>
    <property type="match status" value="1"/>
</dbReference>
<dbReference type="InterPro" id="IPR011013">
    <property type="entry name" value="Gal_mutarotase_sf_dom"/>
</dbReference>
<dbReference type="eggNOG" id="KOG1065">
    <property type="taxonomic scope" value="Eukaryota"/>
</dbReference>
<dbReference type="CDD" id="cd06602">
    <property type="entry name" value="GH31_MGAM_SI_GAA"/>
    <property type="match status" value="1"/>
</dbReference>
<gene>
    <name evidence="12" type="ORF">PFICI_07017</name>
</gene>
<dbReference type="FunFam" id="3.20.20.80:FF:000138">
    <property type="entry name" value="Putative alpha-glucosidase AgdA"/>
    <property type="match status" value="1"/>
</dbReference>
<dbReference type="FunFam" id="2.60.40.1760:FF:000005">
    <property type="entry name" value="Putative alpha-glucosidase AgdA"/>
    <property type="match status" value="1"/>
</dbReference>
<dbReference type="GeneID" id="19272030"/>
<feature type="signal peptide" evidence="9">
    <location>
        <begin position="1"/>
        <end position="22"/>
    </location>
</feature>
<keyword evidence="5 8" id="KW-0378">Hydrolase</keyword>
<dbReference type="GO" id="GO:0004558">
    <property type="term" value="F:alpha-1,4-glucosidase activity"/>
    <property type="evidence" value="ECO:0007669"/>
    <property type="project" value="UniProtKB-EC"/>
</dbReference>
<evidence type="ECO:0000256" key="1">
    <source>
        <dbReference type="ARBA" id="ARBA00001657"/>
    </source>
</evidence>
<dbReference type="InterPro" id="IPR017853">
    <property type="entry name" value="GH"/>
</dbReference>
<evidence type="ECO:0000313" key="13">
    <source>
        <dbReference type="Proteomes" id="UP000030651"/>
    </source>
</evidence>
<dbReference type="SUPFAM" id="SSF51011">
    <property type="entry name" value="Glycosyl hydrolase domain"/>
    <property type="match status" value="1"/>
</dbReference>
<evidence type="ECO:0000256" key="8">
    <source>
        <dbReference type="RuleBase" id="RU361185"/>
    </source>
</evidence>
<dbReference type="PROSITE" id="PS00707">
    <property type="entry name" value="GLYCOSYL_HYDROL_F31_2"/>
    <property type="match status" value="1"/>
</dbReference>
<name>W3X7I1_PESFW</name>
<dbReference type="SUPFAM" id="SSF74650">
    <property type="entry name" value="Galactose mutarotase-like"/>
    <property type="match status" value="1"/>
</dbReference>
<feature type="domain" description="Glycoside hydrolase family 31 TIM barrel" evidence="10">
    <location>
        <begin position="325"/>
        <end position="752"/>
    </location>
</feature>
<protein>
    <recommendedName>
        <fullName evidence="3">alpha-glucosidase</fullName>
        <ecNumber evidence="3">3.2.1.20</ecNumber>
    </recommendedName>
</protein>
<dbReference type="InterPro" id="IPR048395">
    <property type="entry name" value="Glyco_hydro_31_C"/>
</dbReference>
<keyword evidence="6" id="KW-0325">Glycoprotein</keyword>
<dbReference type="InterPro" id="IPR000322">
    <property type="entry name" value="Glyco_hydro_31_TIM"/>
</dbReference>
<feature type="chain" id="PRO_5004835495" description="alpha-glucosidase" evidence="9">
    <location>
        <begin position="23"/>
        <end position="983"/>
    </location>
</feature>
<dbReference type="GO" id="GO:0005975">
    <property type="term" value="P:carbohydrate metabolic process"/>
    <property type="evidence" value="ECO:0007669"/>
    <property type="project" value="InterPro"/>
</dbReference>
<dbReference type="InParanoid" id="W3X7I1"/>
<dbReference type="AlphaFoldDB" id="W3X7I1"/>
<evidence type="ECO:0000256" key="3">
    <source>
        <dbReference type="ARBA" id="ARBA00012741"/>
    </source>
</evidence>
<proteinExistence type="inferred from homology"/>
<dbReference type="EMBL" id="KI912112">
    <property type="protein sequence ID" value="ETS82015.1"/>
    <property type="molecule type" value="Genomic_DNA"/>
</dbReference>
<sequence length="983" mass="108185">MARSMLALSAAYVLGLLALVQSQTSTTTSPGAVFTIPASADEGQPLIPNIIDPQAVDPQSVCPGYTASNVVETANGITADLTLAGSACNVYGNDIEDLTLTVEYQDVDRLHVEIQPRYIGQENSTWFILPEEILPKPGIDTDGCASKSDLYFTWSNDPTFSFTVTRNSTGDVLFSTEGTKLVYEDQFIEFKTGLPEDYNLYGLGEVMHGLRLGNNLTRTLFAADVGDNLDANIYGHHPVYYDTRYFEADNAGQLTYATNTNDTSKTYKSYTHGVFQRNAHSQEILLEAPGITWRALGGEIDLYFFQGPTQDAVTKSYQNSIIGLPAFQQWWTFGYHQCRWGYNNWTELQEVVDNFAKFEIPLETIWNDIDYMNQYRDFDNDAIRYPYDEGAEFLERLHANNQHYVPIVDSAIYSPNPETEQGQYPIYDRGVEQDAFLLNPDGSLYVGAVWPGYTVFPDWIGSIFNGTGANKWWASEFTTWYEKVKFDGIWIDMSEVSSFCVGSCGSANLTLNPAHPPFLLPGEPGNLVTTYPEGFNLTNGTEVTTTSTSTVAEATTTSSSTSTSYLRTTPTPGVRNINYPPYTINNFQGVDLAVHAVSPNATHHGGTLEYDFHNVYGHQILNATYHALLEVFPGKRPFIIGRSQFAGSGKWAGHWGGDNNSLWAYMFFSIPQALSYSLFGFPMFGVDTCGFGGNTDMELCARWMQLSAFFPFYRNHNVLSALPQEPYRWSAVADASKVAMKIRYALLPYLYTTFYLSHSTGSTTLRALAWDFPDEPWLAAADRQFLLGDAILVTPCLVQGADTVDGVFPGVGSGTIWYDWYNQTAVTGVAAGQNVTIAAPLGHIPVYVKGGKVVPLQEPALTTADVRKSPYSLLVALDGEGKASGGLYIDDGESLETESTWIDFEATSSSLEASPSGSFAETNALANVTVLGVQGNPATVQLNGEDVGSLFAFDAESQKLSITGLDQLTQEGAWAREWTLTWS</sequence>
<dbReference type="KEGG" id="pfy:PFICI_07017"/>
<dbReference type="Gene3D" id="2.60.40.1180">
    <property type="entry name" value="Golgi alpha-mannosidase II"/>
    <property type="match status" value="2"/>
</dbReference>
<evidence type="ECO:0000256" key="7">
    <source>
        <dbReference type="ARBA" id="ARBA00023295"/>
    </source>
</evidence>
<dbReference type="PANTHER" id="PTHR22762">
    <property type="entry name" value="ALPHA-GLUCOSIDASE"/>
    <property type="match status" value="1"/>
</dbReference>
<dbReference type="InterPro" id="IPR030458">
    <property type="entry name" value="Glyco_hydro_31_AS"/>
</dbReference>
<organism evidence="12 13">
    <name type="scientific">Pestalotiopsis fici (strain W106-1 / CGMCC3.15140)</name>
    <dbReference type="NCBI Taxonomy" id="1229662"/>
    <lineage>
        <taxon>Eukaryota</taxon>
        <taxon>Fungi</taxon>
        <taxon>Dikarya</taxon>
        <taxon>Ascomycota</taxon>
        <taxon>Pezizomycotina</taxon>
        <taxon>Sordariomycetes</taxon>
        <taxon>Xylariomycetidae</taxon>
        <taxon>Amphisphaeriales</taxon>
        <taxon>Sporocadaceae</taxon>
        <taxon>Pestalotiopsis</taxon>
    </lineage>
</organism>
<evidence type="ECO:0000256" key="4">
    <source>
        <dbReference type="ARBA" id="ARBA00022729"/>
    </source>
</evidence>
<dbReference type="SUPFAM" id="SSF51445">
    <property type="entry name" value="(Trans)glycosidases"/>
    <property type="match status" value="1"/>
</dbReference>
<dbReference type="EC" id="3.2.1.20" evidence="3"/>
<dbReference type="GO" id="GO:0030246">
    <property type="term" value="F:carbohydrate binding"/>
    <property type="evidence" value="ECO:0007669"/>
    <property type="project" value="InterPro"/>
</dbReference>